<evidence type="ECO:0000313" key="3">
    <source>
        <dbReference type="Proteomes" id="UP000708576"/>
    </source>
</evidence>
<dbReference type="EMBL" id="JAGUCO010000079">
    <property type="protein sequence ID" value="MBS2101294.1"/>
    <property type="molecule type" value="Genomic_DNA"/>
</dbReference>
<name>A0ABS5K2D5_9BACT</name>
<sequence length="219" mass="25873">MAYLIEWQIKAAIIVALMVIIYALFLSKDAMFTRNRIWLLSALFMPWIVPVLAMPASIRSILFAERTAVELSDMSIPFTDQTSVATQNTYVWQWSYLLVGVYLLVSLVFVVRLVWGYIYLLKLKGKSKKLKVKGLNLYLLEDREINPFSFFQSVFVPQKVMEQADRDHILNHEQTHCRQWHSIDITLAEWMLILQWWNPFAWWLRKLIAQNHEFCVDKA</sequence>
<comment type="caution">
    <text evidence="2">The sequence shown here is derived from an EMBL/GenBank/DDBJ whole genome shotgun (WGS) entry which is preliminary data.</text>
</comment>
<reference evidence="2 3" key="1">
    <citation type="journal article" date="2015" name="Int. J. Syst. Evol. Microbiol.">
        <title>Carboxylicivirga linearis sp. nov., isolated from a sea cucumber culture pond.</title>
        <authorList>
            <person name="Wang F.Q."/>
            <person name="Zhou Y.X."/>
            <person name="Lin X.Z."/>
            <person name="Chen G.J."/>
            <person name="Du Z.J."/>
        </authorList>
    </citation>
    <scope>NUCLEOTIDE SEQUENCE [LARGE SCALE GENOMIC DNA]</scope>
    <source>
        <strain evidence="2 3">FB218</strain>
    </source>
</reference>
<feature type="transmembrane region" description="Helical" evidence="1">
    <location>
        <begin position="7"/>
        <end position="25"/>
    </location>
</feature>
<keyword evidence="1" id="KW-1133">Transmembrane helix</keyword>
<evidence type="ECO:0000313" key="2">
    <source>
        <dbReference type="EMBL" id="MBS2101294.1"/>
    </source>
</evidence>
<dbReference type="RefSeq" id="WP_212220802.1">
    <property type="nucleotide sequence ID" value="NZ_JAGUCO010000079.1"/>
</dbReference>
<organism evidence="2 3">
    <name type="scientific">Carboxylicivirga linearis</name>
    <dbReference type="NCBI Taxonomy" id="1628157"/>
    <lineage>
        <taxon>Bacteria</taxon>
        <taxon>Pseudomonadati</taxon>
        <taxon>Bacteroidota</taxon>
        <taxon>Bacteroidia</taxon>
        <taxon>Marinilabiliales</taxon>
        <taxon>Marinilabiliaceae</taxon>
        <taxon>Carboxylicivirga</taxon>
    </lineage>
</organism>
<keyword evidence="1" id="KW-0812">Transmembrane</keyword>
<feature type="transmembrane region" description="Helical" evidence="1">
    <location>
        <begin position="96"/>
        <end position="121"/>
    </location>
</feature>
<keyword evidence="1" id="KW-0472">Membrane</keyword>
<protein>
    <recommendedName>
        <fullName evidence="4">Peptidase M56 domain-containing protein</fullName>
    </recommendedName>
</protein>
<gene>
    <name evidence="2" type="ORF">KEM10_23615</name>
</gene>
<proteinExistence type="predicted"/>
<keyword evidence="3" id="KW-1185">Reference proteome</keyword>
<accession>A0ABS5K2D5</accession>
<evidence type="ECO:0000256" key="1">
    <source>
        <dbReference type="SAM" id="Phobius"/>
    </source>
</evidence>
<evidence type="ECO:0008006" key="4">
    <source>
        <dbReference type="Google" id="ProtNLM"/>
    </source>
</evidence>
<dbReference type="Proteomes" id="UP000708576">
    <property type="component" value="Unassembled WGS sequence"/>
</dbReference>
<feature type="non-terminal residue" evidence="2">
    <location>
        <position position="219"/>
    </location>
</feature>
<feature type="transmembrane region" description="Helical" evidence="1">
    <location>
        <begin position="37"/>
        <end position="58"/>
    </location>
</feature>